<evidence type="ECO:0000256" key="4">
    <source>
        <dbReference type="ARBA" id="ARBA00022989"/>
    </source>
</evidence>
<keyword evidence="2" id="KW-0813">Transport</keyword>
<evidence type="ECO:0000256" key="6">
    <source>
        <dbReference type="SAM" id="Phobius"/>
    </source>
</evidence>
<keyword evidence="3 6" id="KW-0812">Transmembrane</keyword>
<dbReference type="SUPFAM" id="SSF118215">
    <property type="entry name" value="Proton glutamate symport protein"/>
    <property type="match status" value="1"/>
</dbReference>
<feature type="transmembrane region" description="Helical" evidence="6">
    <location>
        <begin position="38"/>
        <end position="58"/>
    </location>
</feature>
<dbReference type="Pfam" id="PF00375">
    <property type="entry name" value="SDF"/>
    <property type="match status" value="1"/>
</dbReference>
<proteinExistence type="predicted"/>
<accession>A0A081LA40</accession>
<keyword evidence="5 6" id="KW-0472">Membrane</keyword>
<evidence type="ECO:0000256" key="3">
    <source>
        <dbReference type="ARBA" id="ARBA00022692"/>
    </source>
</evidence>
<feature type="transmembrane region" description="Helical" evidence="6">
    <location>
        <begin position="12"/>
        <end position="32"/>
    </location>
</feature>
<dbReference type="InterPro" id="IPR001991">
    <property type="entry name" value="Na-dicarboxylate_symporter"/>
</dbReference>
<dbReference type="InterPro" id="IPR036458">
    <property type="entry name" value="Na:dicarbo_symporter_sf"/>
</dbReference>
<keyword evidence="4 6" id="KW-1133">Transmembrane helix</keyword>
<dbReference type="Proteomes" id="UP000028091">
    <property type="component" value="Unassembled WGS sequence"/>
</dbReference>
<name>A0A081LA40_9BACI</name>
<organism evidence="7 8">
    <name type="scientific">Bacillus zhangzhouensis</name>
    <dbReference type="NCBI Taxonomy" id="1178540"/>
    <lineage>
        <taxon>Bacteria</taxon>
        <taxon>Bacillati</taxon>
        <taxon>Bacillota</taxon>
        <taxon>Bacilli</taxon>
        <taxon>Bacillales</taxon>
        <taxon>Bacillaceae</taxon>
        <taxon>Bacillus</taxon>
    </lineage>
</organism>
<sequence length="89" mass="10041">MYKTAELIKMRYMFSNIIITVLALIRFIFVPFLLNFCFLHLLSFSFIGLPLEGIALLMTADFIMDMARTTTNVIGNALATVAERGTTID</sequence>
<dbReference type="GO" id="GO:0016020">
    <property type="term" value="C:membrane"/>
    <property type="evidence" value="ECO:0007669"/>
    <property type="project" value="UniProtKB-SubCell"/>
</dbReference>
<evidence type="ECO:0000256" key="1">
    <source>
        <dbReference type="ARBA" id="ARBA00004141"/>
    </source>
</evidence>
<evidence type="ECO:0000256" key="2">
    <source>
        <dbReference type="ARBA" id="ARBA00022448"/>
    </source>
</evidence>
<dbReference type="Gene3D" id="1.10.3860.10">
    <property type="entry name" value="Sodium:dicarboxylate symporter"/>
    <property type="match status" value="1"/>
</dbReference>
<gene>
    <name evidence="7" type="ORF">BA70_03645</name>
</gene>
<evidence type="ECO:0000256" key="5">
    <source>
        <dbReference type="ARBA" id="ARBA00023136"/>
    </source>
</evidence>
<dbReference type="AlphaFoldDB" id="A0A081LA40"/>
<reference evidence="7 8" key="1">
    <citation type="submission" date="2012-09" db="EMBL/GenBank/DDBJ databases">
        <title>Genome Sequence of Bacillus sp. DW5-4.</title>
        <authorList>
            <person name="Lai Q."/>
            <person name="Liu Y."/>
            <person name="Shao Z."/>
        </authorList>
    </citation>
    <scope>NUCLEOTIDE SEQUENCE [LARGE SCALE GENOMIC DNA]</scope>
    <source>
        <strain evidence="7 8">DW5-4</strain>
    </source>
</reference>
<dbReference type="EMBL" id="JOTP01000012">
    <property type="protein sequence ID" value="KEP26116.1"/>
    <property type="molecule type" value="Genomic_DNA"/>
</dbReference>
<evidence type="ECO:0000313" key="7">
    <source>
        <dbReference type="EMBL" id="KEP26116.1"/>
    </source>
</evidence>
<dbReference type="GO" id="GO:0015293">
    <property type="term" value="F:symporter activity"/>
    <property type="evidence" value="ECO:0007669"/>
    <property type="project" value="InterPro"/>
</dbReference>
<comment type="caution">
    <text evidence="7">The sequence shown here is derived from an EMBL/GenBank/DDBJ whole genome shotgun (WGS) entry which is preliminary data.</text>
</comment>
<protein>
    <submittedName>
        <fullName evidence="7">Uncharacterized protein</fullName>
    </submittedName>
</protein>
<keyword evidence="8" id="KW-1185">Reference proteome</keyword>
<evidence type="ECO:0000313" key="8">
    <source>
        <dbReference type="Proteomes" id="UP000028091"/>
    </source>
</evidence>
<comment type="subcellular location">
    <subcellularLocation>
        <location evidence="1">Membrane</location>
        <topology evidence="1">Multi-pass membrane protein</topology>
    </subcellularLocation>
</comment>